<evidence type="ECO:0000256" key="4">
    <source>
        <dbReference type="ARBA" id="ARBA00023139"/>
    </source>
</evidence>
<dbReference type="RefSeq" id="WP_038588838.1">
    <property type="nucleotide sequence ID" value="NZ_CP009211.1"/>
</dbReference>
<evidence type="ECO:0000313" key="11">
    <source>
        <dbReference type="EMBL" id="SNV60777.1"/>
    </source>
</evidence>
<gene>
    <name evidence="6" type="primary">lpqB</name>
    <name evidence="10" type="ORF">CIMIT_02850</name>
    <name evidence="11" type="ORF">SAMEA4535761_00635</name>
</gene>
<dbReference type="eggNOG" id="COG5401">
    <property type="taxonomic scope" value="Bacteria"/>
</dbReference>
<dbReference type="NCBIfam" id="NF010141">
    <property type="entry name" value="PRK13616.1"/>
    <property type="match status" value="1"/>
</dbReference>
<reference evidence="10 12" key="1">
    <citation type="submission" date="2014-08" db="EMBL/GenBank/DDBJ databases">
        <title>Complete genome sequence of Corynebacterium imitans DSM 44264, isolated from a five-month-old boy with suspected pharyngeal diphtheria.</title>
        <authorList>
            <person name="Mollmann S."/>
            <person name="Albersmeier A."/>
            <person name="Ruckert C."/>
            <person name="Tauch A."/>
        </authorList>
    </citation>
    <scope>NUCLEOTIDE SEQUENCE [LARGE SCALE GENOMIC DNA]</scope>
    <source>
        <strain evidence="10 12">DSM 44264</strain>
    </source>
</reference>
<comment type="similarity">
    <text evidence="6">Belongs to the LpqB lipoprotein family.</text>
</comment>
<comment type="subcellular location">
    <subcellularLocation>
        <location evidence="6">Cell membrane</location>
        <topology evidence="6">Lipid-anchor</topology>
    </subcellularLocation>
</comment>
<organism evidence="10 12">
    <name type="scientific">Corynebacterium imitans</name>
    <dbReference type="NCBI Taxonomy" id="156978"/>
    <lineage>
        <taxon>Bacteria</taxon>
        <taxon>Bacillati</taxon>
        <taxon>Actinomycetota</taxon>
        <taxon>Actinomycetes</taxon>
        <taxon>Mycobacteriales</taxon>
        <taxon>Corynebacteriaceae</taxon>
        <taxon>Corynebacterium</taxon>
    </lineage>
</organism>
<dbReference type="InterPro" id="IPR023959">
    <property type="entry name" value="LpqB"/>
</dbReference>
<keyword evidence="4 6" id="KW-0564">Palmitate</keyword>
<keyword evidence="12" id="KW-1185">Reference proteome</keyword>
<protein>
    <recommendedName>
        <fullName evidence="6">Lipoprotein LpqB</fullName>
    </recommendedName>
</protein>
<dbReference type="GO" id="GO:0005886">
    <property type="term" value="C:plasma membrane"/>
    <property type="evidence" value="ECO:0007669"/>
    <property type="project" value="UniProtKB-SubCell"/>
</dbReference>
<reference evidence="11 13" key="2">
    <citation type="submission" date="2017-06" db="EMBL/GenBank/DDBJ databases">
        <authorList>
            <consortium name="Pathogen Informatics"/>
        </authorList>
    </citation>
    <scope>NUCLEOTIDE SEQUENCE [LARGE SCALE GENOMIC DNA]</scope>
    <source>
        <strain evidence="11 13">NCTC13015</strain>
    </source>
</reference>
<feature type="domain" description="Lipoprotein LpqB C-terminal" evidence="8">
    <location>
        <begin position="320"/>
        <end position="582"/>
    </location>
</feature>
<evidence type="ECO:0000313" key="10">
    <source>
        <dbReference type="EMBL" id="AIJ32983.1"/>
    </source>
</evidence>
<evidence type="ECO:0000313" key="12">
    <source>
        <dbReference type="Proteomes" id="UP000028780"/>
    </source>
</evidence>
<dbReference type="HAMAP" id="MF_01373">
    <property type="entry name" value="LpqB_lipoprot"/>
    <property type="match status" value="1"/>
</dbReference>
<sequence length="585" mass="62013">MGVTRKAKVVAWASIIALTSGCTSLPTNSDPHVLHSFNAQTAAEPDARPIEGREPDLLLRDFYAASALPAADYEAARAFLTGDARSAWDPRVQTLIVDNIGVTTLVGGAGTKRSYSVHGDVVGELHDGGAFTPEHGSYEATLELELVDGEWRISSLPSGVVLERSELREHYQPYNLYFFDPAGNELITDRRWVVSRRESLPSALITLLTSGPSERLIPAVDESSPAHLTADDEAIAYAGMEDGAYTFTGFGGLDEKARKQFAAQVVWTLASAGVTGPYNLRADGEVLFDGADALTVDDFAEFSPLVDLVGETTLYSLANGRVSRVSGGTAHQVEGALGEAGDALTADIYGEKYWAGVFGKAGGNNEEHDEDKDVFRVGEFGGREEDIVEGTTFSRPTFEPDAAAVWVVADGTKVLRTIQSGATDEIITSEVDVELPEGVEGNISVLRLSRSSARVVMVIDGRLYTGIVKRGATGERSVVNVVEYASELGGSVISADWQPDGSLLVGTSSGLSPVMRVEQDGSGSTTLSAGNISAPVVAVGTSPNMLYVTDSNALLQMPVSGSDNPLWREVPGLLGTRALPIVARN</sequence>
<keyword evidence="2 6" id="KW-0732">Signal</keyword>
<dbReference type="Proteomes" id="UP000215374">
    <property type="component" value="Chromosome 1"/>
</dbReference>
<dbReference type="EMBL" id="LT906467">
    <property type="protein sequence ID" value="SNV60777.1"/>
    <property type="molecule type" value="Genomic_DNA"/>
</dbReference>
<evidence type="ECO:0000259" key="8">
    <source>
        <dbReference type="Pfam" id="PF10647"/>
    </source>
</evidence>
<keyword evidence="1 6" id="KW-1003">Cell membrane</keyword>
<dbReference type="Pfam" id="PF10647">
    <property type="entry name" value="Gmad1"/>
    <property type="match status" value="1"/>
</dbReference>
<dbReference type="AlphaFoldDB" id="A0A076NHY0"/>
<keyword evidence="3 6" id="KW-0472">Membrane</keyword>
<evidence type="ECO:0000259" key="9">
    <source>
        <dbReference type="Pfam" id="PF25976"/>
    </source>
</evidence>
<dbReference type="STRING" id="156978.CIMIT_02850"/>
<dbReference type="InterPro" id="IPR018910">
    <property type="entry name" value="LpqB_C"/>
</dbReference>
<dbReference type="Pfam" id="PF25976">
    <property type="entry name" value="LpqB_N"/>
    <property type="match status" value="1"/>
</dbReference>
<evidence type="ECO:0000256" key="2">
    <source>
        <dbReference type="ARBA" id="ARBA00022729"/>
    </source>
</evidence>
<dbReference type="InterPro" id="IPR019606">
    <property type="entry name" value="GerMN"/>
</dbReference>
<evidence type="ECO:0000256" key="5">
    <source>
        <dbReference type="ARBA" id="ARBA00023288"/>
    </source>
</evidence>
<name>A0A076NHY0_9CORY</name>
<proteinExistence type="inferred from homology"/>
<feature type="domain" description="Lipoprotein LpqB N-terminal" evidence="9">
    <location>
        <begin position="49"/>
        <end position="167"/>
    </location>
</feature>
<dbReference type="HOGENOM" id="CLU_032207_1_0_11"/>
<dbReference type="OrthoDB" id="3226781at2"/>
<evidence type="ECO:0000259" key="7">
    <source>
        <dbReference type="Pfam" id="PF10646"/>
    </source>
</evidence>
<dbReference type="PROSITE" id="PS51257">
    <property type="entry name" value="PROKAR_LIPOPROTEIN"/>
    <property type="match status" value="1"/>
</dbReference>
<dbReference type="Pfam" id="PF10646">
    <property type="entry name" value="Germane"/>
    <property type="match status" value="1"/>
</dbReference>
<feature type="domain" description="GerMN" evidence="7">
    <location>
        <begin position="175"/>
        <end position="286"/>
    </location>
</feature>
<dbReference type="KEGG" id="cii:CIMIT_02850"/>
<accession>A0A076NHY0</accession>
<evidence type="ECO:0000256" key="1">
    <source>
        <dbReference type="ARBA" id="ARBA00022475"/>
    </source>
</evidence>
<evidence type="ECO:0000256" key="3">
    <source>
        <dbReference type="ARBA" id="ARBA00023136"/>
    </source>
</evidence>
<keyword evidence="5 6" id="KW-0449">Lipoprotein</keyword>
<evidence type="ECO:0000256" key="6">
    <source>
        <dbReference type="HAMAP-Rule" id="MF_01373"/>
    </source>
</evidence>
<dbReference type="InterPro" id="IPR059026">
    <property type="entry name" value="LpqB_N"/>
</dbReference>
<dbReference type="EMBL" id="CP009211">
    <property type="protein sequence ID" value="AIJ32983.1"/>
    <property type="molecule type" value="Genomic_DNA"/>
</dbReference>
<dbReference type="Proteomes" id="UP000028780">
    <property type="component" value="Chromosome"/>
</dbReference>
<evidence type="ECO:0000313" key="13">
    <source>
        <dbReference type="Proteomes" id="UP000215374"/>
    </source>
</evidence>